<comment type="caution">
    <text evidence="3">The sequence shown here is derived from an EMBL/GenBank/DDBJ whole genome shotgun (WGS) entry which is preliminary data.</text>
</comment>
<proteinExistence type="predicted"/>
<name>A0ABV2UG72_9ACTN</name>
<dbReference type="Proteomes" id="UP001550044">
    <property type="component" value="Unassembled WGS sequence"/>
</dbReference>
<gene>
    <name evidence="3" type="ORF">ABZV61_29550</name>
</gene>
<dbReference type="EMBL" id="JBEXIP010000030">
    <property type="protein sequence ID" value="MET8436851.1"/>
    <property type="molecule type" value="Genomic_DNA"/>
</dbReference>
<keyword evidence="1" id="KW-0378">Hydrolase</keyword>
<dbReference type="Pfam" id="PF04203">
    <property type="entry name" value="Sortase"/>
    <property type="match status" value="1"/>
</dbReference>
<dbReference type="SUPFAM" id="SSF63817">
    <property type="entry name" value="Sortase"/>
    <property type="match status" value="1"/>
</dbReference>
<evidence type="ECO:0000256" key="1">
    <source>
        <dbReference type="ARBA" id="ARBA00022801"/>
    </source>
</evidence>
<dbReference type="InterPro" id="IPR005754">
    <property type="entry name" value="Sortase"/>
</dbReference>
<feature type="region of interest" description="Disordered" evidence="2">
    <location>
        <begin position="33"/>
        <end position="58"/>
    </location>
</feature>
<dbReference type="Gene3D" id="2.40.260.10">
    <property type="entry name" value="Sortase"/>
    <property type="match status" value="1"/>
</dbReference>
<accession>A0ABV2UG72</accession>
<reference evidence="3 4" key="1">
    <citation type="submission" date="2024-06" db="EMBL/GenBank/DDBJ databases">
        <title>The Natural Products Discovery Center: Release of the First 8490 Sequenced Strains for Exploring Actinobacteria Biosynthetic Diversity.</title>
        <authorList>
            <person name="Kalkreuter E."/>
            <person name="Kautsar S.A."/>
            <person name="Yang D."/>
            <person name="Bader C.D."/>
            <person name="Teijaro C.N."/>
            <person name="Fluegel L."/>
            <person name="Davis C.M."/>
            <person name="Simpson J.R."/>
            <person name="Lauterbach L."/>
            <person name="Steele A.D."/>
            <person name="Gui C."/>
            <person name="Meng S."/>
            <person name="Li G."/>
            <person name="Viehrig K."/>
            <person name="Ye F."/>
            <person name="Su P."/>
            <person name="Kiefer A.F."/>
            <person name="Nichols A."/>
            <person name="Cepeda A.J."/>
            <person name="Yan W."/>
            <person name="Fan B."/>
            <person name="Jiang Y."/>
            <person name="Adhikari A."/>
            <person name="Zheng C.-J."/>
            <person name="Schuster L."/>
            <person name="Cowan T.M."/>
            <person name="Smanski M.J."/>
            <person name="Chevrette M.G."/>
            <person name="De Carvalho L.P.S."/>
            <person name="Shen B."/>
        </authorList>
    </citation>
    <scope>NUCLEOTIDE SEQUENCE [LARGE SCALE GENOMIC DNA]</scope>
    <source>
        <strain evidence="3 4">NPDC005137</strain>
    </source>
</reference>
<dbReference type="InterPro" id="IPR023365">
    <property type="entry name" value="Sortase_dom-sf"/>
</dbReference>
<evidence type="ECO:0000313" key="4">
    <source>
        <dbReference type="Proteomes" id="UP001550044"/>
    </source>
</evidence>
<evidence type="ECO:0000256" key="2">
    <source>
        <dbReference type="SAM" id="MobiDB-lite"/>
    </source>
</evidence>
<dbReference type="RefSeq" id="WP_356498201.1">
    <property type="nucleotide sequence ID" value="NZ_JBEXEF010000103.1"/>
</dbReference>
<dbReference type="InterPro" id="IPR042001">
    <property type="entry name" value="Sortase_F"/>
</dbReference>
<dbReference type="CDD" id="cd05829">
    <property type="entry name" value="Sortase_F"/>
    <property type="match status" value="1"/>
</dbReference>
<sequence>MGRDHWRVERTRHSPWGALALVLLTGLALVRNGPDPSPGPSRPVAAASAHRHQDAPVAPAADLTVRPLAYATASRVVIPAIQVDAPLVDVHLEPDGSLGTPPPEDPQLAGWYRDGVAPGQLGTSVLVGQVDTLVGPAVFDGLGSLRRGNRIEVPRQDDRVAVFEVYGVEVLSTADFPGTWVYRDTGRAELRLIADDGCTTSDGHDTCVVVFARLVATR</sequence>
<evidence type="ECO:0000313" key="3">
    <source>
        <dbReference type="EMBL" id="MET8436851.1"/>
    </source>
</evidence>
<protein>
    <submittedName>
        <fullName evidence="3">Sortase</fullName>
    </submittedName>
</protein>
<keyword evidence="4" id="KW-1185">Reference proteome</keyword>
<organism evidence="3 4">
    <name type="scientific">Streptomyces sp. 900116325</name>
    <dbReference type="NCBI Taxonomy" id="3154295"/>
    <lineage>
        <taxon>Bacteria</taxon>
        <taxon>Bacillati</taxon>
        <taxon>Actinomycetota</taxon>
        <taxon>Actinomycetes</taxon>
        <taxon>Kitasatosporales</taxon>
        <taxon>Streptomycetaceae</taxon>
        <taxon>Streptomyces</taxon>
    </lineage>
</organism>